<dbReference type="InterPro" id="IPR018468">
    <property type="entry name" value="SFR1/Mei5"/>
</dbReference>
<dbReference type="PANTHER" id="PTHR28643:SF1">
    <property type="entry name" value="SWI5-DEPENDENT RECOMBINATION DNA REPAIR PROTEIN 1 HOMOLOG"/>
    <property type="match status" value="1"/>
</dbReference>
<comment type="similarity">
    <text evidence="2">Belongs to the SFR1/MEI5 family.</text>
</comment>
<dbReference type="EMBL" id="JAPTSV010000008">
    <property type="protein sequence ID" value="KAJ1524943.1"/>
    <property type="molecule type" value="Genomic_DNA"/>
</dbReference>
<evidence type="ECO:0000256" key="6">
    <source>
        <dbReference type="ARBA" id="ARBA00023054"/>
    </source>
</evidence>
<feature type="compositionally biased region" description="Polar residues" evidence="11">
    <location>
        <begin position="86"/>
        <end position="96"/>
    </location>
</feature>
<keyword evidence="9" id="KW-0539">Nucleus</keyword>
<evidence type="ECO:0000256" key="9">
    <source>
        <dbReference type="ARBA" id="ARBA00023242"/>
    </source>
</evidence>
<evidence type="ECO:0000313" key="13">
    <source>
        <dbReference type="Proteomes" id="UP001075354"/>
    </source>
</evidence>
<comment type="subcellular location">
    <subcellularLocation>
        <location evidence="1">Nucleus</location>
    </subcellularLocation>
</comment>
<feature type="region of interest" description="Disordered" evidence="11">
    <location>
        <begin position="65"/>
        <end position="98"/>
    </location>
</feature>
<dbReference type="GO" id="GO:0000724">
    <property type="term" value="P:double-strand break repair via homologous recombination"/>
    <property type="evidence" value="ECO:0007669"/>
    <property type="project" value="InterPro"/>
</dbReference>
<evidence type="ECO:0000256" key="11">
    <source>
        <dbReference type="SAM" id="MobiDB-lite"/>
    </source>
</evidence>
<organism evidence="12 13">
    <name type="scientific">Megalurothrips usitatus</name>
    <name type="common">bean blossom thrips</name>
    <dbReference type="NCBI Taxonomy" id="439358"/>
    <lineage>
        <taxon>Eukaryota</taxon>
        <taxon>Metazoa</taxon>
        <taxon>Ecdysozoa</taxon>
        <taxon>Arthropoda</taxon>
        <taxon>Hexapoda</taxon>
        <taxon>Insecta</taxon>
        <taxon>Pterygota</taxon>
        <taxon>Neoptera</taxon>
        <taxon>Paraneoptera</taxon>
        <taxon>Thysanoptera</taxon>
        <taxon>Terebrantia</taxon>
        <taxon>Thripoidea</taxon>
        <taxon>Thripidae</taxon>
        <taxon>Megalurothrips</taxon>
    </lineage>
</organism>
<accession>A0AAV7XJK7</accession>
<feature type="compositionally biased region" description="Low complexity" evidence="11">
    <location>
        <begin position="19"/>
        <end position="31"/>
    </location>
</feature>
<dbReference type="Pfam" id="PF10376">
    <property type="entry name" value="Mei5"/>
    <property type="match status" value="1"/>
</dbReference>
<keyword evidence="7" id="KW-0804">Transcription</keyword>
<dbReference type="PANTHER" id="PTHR28643">
    <property type="entry name" value="SWI5-DEPENDENT RECOMBINATION DNA REPAIR PROTEIN 1 HOMOLOG"/>
    <property type="match status" value="1"/>
</dbReference>
<comment type="caution">
    <text evidence="12">The sequence shown here is derived from an EMBL/GenBank/DDBJ whole genome shotgun (WGS) entry which is preliminary data.</text>
</comment>
<feature type="compositionally biased region" description="Polar residues" evidence="11">
    <location>
        <begin position="65"/>
        <end position="76"/>
    </location>
</feature>
<name>A0AAV7XJK7_9NEOP</name>
<protein>
    <recommendedName>
        <fullName evidence="3">Swi5-dependent recombination DNA repair protein 1 homolog</fullName>
    </recommendedName>
    <alternativeName>
        <fullName evidence="10">Meiosis protein 5 homolog</fullName>
    </alternativeName>
</protein>
<reference evidence="12" key="1">
    <citation type="submission" date="2022-12" db="EMBL/GenBank/DDBJ databases">
        <title>Chromosome-level genome assembly of the bean flower thrips Megalurothrips usitatus.</title>
        <authorList>
            <person name="Ma L."/>
            <person name="Liu Q."/>
            <person name="Li H."/>
            <person name="Cai W."/>
        </authorList>
    </citation>
    <scope>NUCLEOTIDE SEQUENCE</scope>
    <source>
        <strain evidence="12">Cailab_2022a</strain>
    </source>
</reference>
<keyword evidence="4" id="KW-0227">DNA damage</keyword>
<dbReference type="AlphaFoldDB" id="A0AAV7XJK7"/>
<evidence type="ECO:0000256" key="3">
    <source>
        <dbReference type="ARBA" id="ARBA00014688"/>
    </source>
</evidence>
<gene>
    <name evidence="12" type="ORF">ONE63_009801</name>
</gene>
<evidence type="ECO:0000256" key="2">
    <source>
        <dbReference type="ARBA" id="ARBA00008729"/>
    </source>
</evidence>
<keyword evidence="13" id="KW-1185">Reference proteome</keyword>
<keyword evidence="8" id="KW-0234">DNA repair</keyword>
<dbReference type="GO" id="GO:0032798">
    <property type="term" value="C:Swi5-Sfr1 complex"/>
    <property type="evidence" value="ECO:0007669"/>
    <property type="project" value="InterPro"/>
</dbReference>
<evidence type="ECO:0000256" key="4">
    <source>
        <dbReference type="ARBA" id="ARBA00022763"/>
    </source>
</evidence>
<evidence type="ECO:0000256" key="7">
    <source>
        <dbReference type="ARBA" id="ARBA00023163"/>
    </source>
</evidence>
<keyword evidence="6" id="KW-0175">Coiled coil</keyword>
<dbReference type="Proteomes" id="UP001075354">
    <property type="component" value="Chromosome 8"/>
</dbReference>
<keyword evidence="5" id="KW-0805">Transcription regulation</keyword>
<dbReference type="InterPro" id="IPR042429">
    <property type="entry name" value="SFR1"/>
</dbReference>
<feature type="region of interest" description="Disordered" evidence="11">
    <location>
        <begin position="1"/>
        <end position="49"/>
    </location>
</feature>
<evidence type="ECO:0000256" key="10">
    <source>
        <dbReference type="ARBA" id="ARBA00033234"/>
    </source>
</evidence>
<evidence type="ECO:0000313" key="12">
    <source>
        <dbReference type="EMBL" id="KAJ1524943.1"/>
    </source>
</evidence>
<evidence type="ECO:0000256" key="5">
    <source>
        <dbReference type="ARBA" id="ARBA00023015"/>
    </source>
</evidence>
<evidence type="ECO:0000256" key="8">
    <source>
        <dbReference type="ARBA" id="ARBA00023204"/>
    </source>
</evidence>
<sequence length="217" mass="24117">MSKNNMKTPCRRVGLRRIPSASRSDPVSSSVNEPIVHNHGTPKSRTCQSTTAKYAPLTRRFSDAAVTSTETDTASPTAGVPKSFDQKTSSISTSLTKRPLDMTDTLQENSTRQGKTKMQRLALSPTVEELNSLRKRVAQKEGQLKELQQAQIICNKYQTEKLKNDIHHWLRACQEALQDFLSAVKGSGSEMSMENLLQHLGIPPSLVNFNLDSDDFN</sequence>
<evidence type="ECO:0000256" key="1">
    <source>
        <dbReference type="ARBA" id="ARBA00004123"/>
    </source>
</evidence>
<proteinExistence type="inferred from homology"/>
<dbReference type="GO" id="GO:0003713">
    <property type="term" value="F:transcription coactivator activity"/>
    <property type="evidence" value="ECO:0007669"/>
    <property type="project" value="InterPro"/>
</dbReference>